<evidence type="ECO:0000256" key="2">
    <source>
        <dbReference type="ARBA" id="ARBA00022723"/>
    </source>
</evidence>
<gene>
    <name evidence="5" type="ORF">ACFSJD_44805</name>
</gene>
<dbReference type="InterPro" id="IPR005000">
    <property type="entry name" value="Aldolase/citrate-lyase_domain"/>
</dbReference>
<keyword evidence="3 5" id="KW-0456">Lyase</keyword>
<dbReference type="InterPro" id="IPR050251">
    <property type="entry name" value="HpcH-HpaI_aldolase"/>
</dbReference>
<organism evidence="5 6">
    <name type="scientific">Pseudonocardia yunnanensis</name>
    <dbReference type="NCBI Taxonomy" id="58107"/>
    <lineage>
        <taxon>Bacteria</taxon>
        <taxon>Bacillati</taxon>
        <taxon>Actinomycetota</taxon>
        <taxon>Actinomycetes</taxon>
        <taxon>Pseudonocardiales</taxon>
        <taxon>Pseudonocardiaceae</taxon>
        <taxon>Pseudonocardia</taxon>
    </lineage>
</organism>
<dbReference type="Proteomes" id="UP001597114">
    <property type="component" value="Unassembled WGS sequence"/>
</dbReference>
<dbReference type="EMBL" id="JBHUCO010000094">
    <property type="protein sequence ID" value="MFD1524667.1"/>
    <property type="molecule type" value="Genomic_DNA"/>
</dbReference>
<dbReference type="Pfam" id="PF03328">
    <property type="entry name" value="HpcH_HpaI"/>
    <property type="match status" value="1"/>
</dbReference>
<dbReference type="SUPFAM" id="SSF51621">
    <property type="entry name" value="Phosphoenolpyruvate/pyruvate domain"/>
    <property type="match status" value="1"/>
</dbReference>
<dbReference type="InterPro" id="IPR015813">
    <property type="entry name" value="Pyrv/PenolPyrv_kinase-like_dom"/>
</dbReference>
<evidence type="ECO:0000313" key="5">
    <source>
        <dbReference type="EMBL" id="MFD1524667.1"/>
    </source>
</evidence>
<evidence type="ECO:0000313" key="6">
    <source>
        <dbReference type="Proteomes" id="UP001597114"/>
    </source>
</evidence>
<keyword evidence="6" id="KW-1185">Reference proteome</keyword>
<name>A0ABW4FD30_9PSEU</name>
<reference evidence="6" key="1">
    <citation type="journal article" date="2019" name="Int. J. Syst. Evol. Microbiol.">
        <title>The Global Catalogue of Microorganisms (GCM) 10K type strain sequencing project: providing services to taxonomists for standard genome sequencing and annotation.</title>
        <authorList>
            <consortium name="The Broad Institute Genomics Platform"/>
            <consortium name="The Broad Institute Genome Sequencing Center for Infectious Disease"/>
            <person name="Wu L."/>
            <person name="Ma J."/>
        </authorList>
    </citation>
    <scope>NUCLEOTIDE SEQUENCE [LARGE SCALE GENOMIC DNA]</scope>
    <source>
        <strain evidence="6">CCM 7043</strain>
    </source>
</reference>
<accession>A0ABW4FD30</accession>
<protein>
    <submittedName>
        <fullName evidence="5">HpcH/HpaI aldolase/citrate lyase family protein</fullName>
    </submittedName>
</protein>
<dbReference type="RefSeq" id="WP_379659498.1">
    <property type="nucleotide sequence ID" value="NZ_JBHUCO010000094.1"/>
</dbReference>
<proteinExistence type="inferred from homology"/>
<dbReference type="PANTHER" id="PTHR30502:SF0">
    <property type="entry name" value="PHOSPHOENOLPYRUVATE CARBOXYLASE FAMILY PROTEIN"/>
    <property type="match status" value="1"/>
</dbReference>
<comment type="similarity">
    <text evidence="1">Belongs to the HpcH/HpaI aldolase family.</text>
</comment>
<dbReference type="PANTHER" id="PTHR30502">
    <property type="entry name" value="2-KETO-3-DEOXY-L-RHAMNONATE ALDOLASE"/>
    <property type="match status" value="1"/>
</dbReference>
<dbReference type="InterPro" id="IPR040442">
    <property type="entry name" value="Pyrv_kinase-like_dom_sf"/>
</dbReference>
<dbReference type="GO" id="GO:0016829">
    <property type="term" value="F:lyase activity"/>
    <property type="evidence" value="ECO:0007669"/>
    <property type="project" value="UniProtKB-KW"/>
</dbReference>
<sequence length="274" mass="29409">MTDDKRGEIMGRTLRELWDGTDATIGGWCSIPSPFSAELMGRSGFDWVCIDTQHGLVAYDQMAPMLQALSITATPAFVRVAWNQPDHIMKALDAGAQGVIVPMVSSEEEARAAVAAAKYPPMGMRSWGPIRAAFDVENYSPEVANRRTIVAVMIETPGGVENLDAILSVPGVDAIYVGPSDLALGHGMTPTLAVTDPEHERLIETVVDACRRHGVVAGIHCDSVETARRWHARGYAMFTVGSDAALMRQAATAVVAQAFDGSRQVVLPKTGQYA</sequence>
<evidence type="ECO:0000256" key="1">
    <source>
        <dbReference type="ARBA" id="ARBA00005568"/>
    </source>
</evidence>
<evidence type="ECO:0000256" key="3">
    <source>
        <dbReference type="ARBA" id="ARBA00023239"/>
    </source>
</evidence>
<comment type="caution">
    <text evidence="5">The sequence shown here is derived from an EMBL/GenBank/DDBJ whole genome shotgun (WGS) entry which is preliminary data.</text>
</comment>
<dbReference type="Gene3D" id="3.20.20.60">
    <property type="entry name" value="Phosphoenolpyruvate-binding domains"/>
    <property type="match status" value="1"/>
</dbReference>
<keyword evidence="2" id="KW-0479">Metal-binding</keyword>
<feature type="domain" description="HpcH/HpaI aldolase/citrate lyase" evidence="4">
    <location>
        <begin position="28"/>
        <end position="249"/>
    </location>
</feature>
<evidence type="ECO:0000259" key="4">
    <source>
        <dbReference type="Pfam" id="PF03328"/>
    </source>
</evidence>